<dbReference type="Gene3D" id="3.30.300.30">
    <property type="match status" value="1"/>
</dbReference>
<gene>
    <name evidence="8" type="ORF">B9Z19DRAFT_1115430</name>
</gene>
<evidence type="ECO:0000256" key="2">
    <source>
        <dbReference type="ARBA" id="ARBA00022598"/>
    </source>
</evidence>
<dbReference type="PROSITE" id="PS00455">
    <property type="entry name" value="AMP_BINDING"/>
    <property type="match status" value="1"/>
</dbReference>
<evidence type="ECO:0008006" key="10">
    <source>
        <dbReference type="Google" id="ProtNLM"/>
    </source>
</evidence>
<dbReference type="STRING" id="42251.A0A2T6ZPI2"/>
<accession>A0A2T6ZPI2</accession>
<organism evidence="8 9">
    <name type="scientific">Tuber borchii</name>
    <name type="common">White truffle</name>
    <dbReference type="NCBI Taxonomy" id="42251"/>
    <lineage>
        <taxon>Eukaryota</taxon>
        <taxon>Fungi</taxon>
        <taxon>Dikarya</taxon>
        <taxon>Ascomycota</taxon>
        <taxon>Pezizomycotina</taxon>
        <taxon>Pezizomycetes</taxon>
        <taxon>Pezizales</taxon>
        <taxon>Tuberaceae</taxon>
        <taxon>Tuber</taxon>
    </lineage>
</organism>
<dbReference type="InterPro" id="IPR005914">
    <property type="entry name" value="Acac_CoA_synth"/>
</dbReference>
<dbReference type="InterPro" id="IPR045851">
    <property type="entry name" value="AMP-bd_C_sf"/>
</dbReference>
<dbReference type="Pfam" id="PF16177">
    <property type="entry name" value="ACAS_N"/>
    <property type="match status" value="1"/>
</dbReference>
<keyword evidence="3" id="KW-0547">Nucleotide-binding</keyword>
<dbReference type="SUPFAM" id="SSF56801">
    <property type="entry name" value="Acetyl-CoA synthetase-like"/>
    <property type="match status" value="1"/>
</dbReference>
<dbReference type="AlphaFoldDB" id="A0A2T6ZPI2"/>
<dbReference type="GO" id="GO:0005524">
    <property type="term" value="F:ATP binding"/>
    <property type="evidence" value="ECO:0007669"/>
    <property type="project" value="UniProtKB-KW"/>
</dbReference>
<dbReference type="PANTHER" id="PTHR42921">
    <property type="entry name" value="ACETOACETYL-COA SYNTHETASE"/>
    <property type="match status" value="1"/>
</dbReference>
<keyword evidence="9" id="KW-1185">Reference proteome</keyword>
<evidence type="ECO:0000256" key="4">
    <source>
        <dbReference type="ARBA" id="ARBA00022840"/>
    </source>
</evidence>
<dbReference type="InterPro" id="IPR020845">
    <property type="entry name" value="AMP-binding_CS"/>
</dbReference>
<evidence type="ECO:0000256" key="1">
    <source>
        <dbReference type="ARBA" id="ARBA00006432"/>
    </source>
</evidence>
<protein>
    <recommendedName>
        <fullName evidence="10">Acetoacetate-CoA ligase</fullName>
    </recommendedName>
</protein>
<evidence type="ECO:0000313" key="9">
    <source>
        <dbReference type="Proteomes" id="UP000244722"/>
    </source>
</evidence>
<reference evidence="8 9" key="1">
    <citation type="submission" date="2017-04" db="EMBL/GenBank/DDBJ databases">
        <title>Draft genome sequence of Tuber borchii Vittad., a whitish edible truffle.</title>
        <authorList>
            <consortium name="DOE Joint Genome Institute"/>
            <person name="Murat C."/>
            <person name="Kuo A."/>
            <person name="Barry K.W."/>
            <person name="Clum A."/>
            <person name="Dockter R.B."/>
            <person name="Fauchery L."/>
            <person name="Iotti M."/>
            <person name="Kohler A."/>
            <person name="Labutti K."/>
            <person name="Lindquist E.A."/>
            <person name="Lipzen A."/>
            <person name="Ohm R.A."/>
            <person name="Wang M."/>
            <person name="Grigoriev I.V."/>
            <person name="Zambonelli A."/>
            <person name="Martin F.M."/>
        </authorList>
    </citation>
    <scope>NUCLEOTIDE SEQUENCE [LARGE SCALE GENOMIC DNA]</scope>
    <source>
        <strain evidence="8 9">Tbo3840</strain>
    </source>
</reference>
<evidence type="ECO:0000259" key="7">
    <source>
        <dbReference type="Pfam" id="PF16177"/>
    </source>
</evidence>
<evidence type="ECO:0000256" key="5">
    <source>
        <dbReference type="SAM" id="MobiDB-lite"/>
    </source>
</evidence>
<dbReference type="NCBIfam" id="NF002937">
    <property type="entry name" value="PRK03584.1"/>
    <property type="match status" value="1"/>
</dbReference>
<feature type="compositionally biased region" description="Basic and acidic residues" evidence="5">
    <location>
        <begin position="1"/>
        <end position="15"/>
    </location>
</feature>
<dbReference type="NCBIfam" id="TIGR01217">
    <property type="entry name" value="ac_ac_CoA_syn"/>
    <property type="match status" value="1"/>
</dbReference>
<dbReference type="InterPro" id="IPR000873">
    <property type="entry name" value="AMP-dep_synth/lig_dom"/>
</dbReference>
<dbReference type="GO" id="GO:0030729">
    <property type="term" value="F:acetoacetate-CoA ligase activity"/>
    <property type="evidence" value="ECO:0007669"/>
    <property type="project" value="InterPro"/>
</dbReference>
<evidence type="ECO:0000256" key="3">
    <source>
        <dbReference type="ARBA" id="ARBA00022741"/>
    </source>
</evidence>
<keyword evidence="2" id="KW-0436">Ligase</keyword>
<comment type="similarity">
    <text evidence="1">Belongs to the ATP-dependent AMP-binding enzyme family.</text>
</comment>
<dbReference type="PANTHER" id="PTHR42921:SF1">
    <property type="entry name" value="ACETOACETYL-COA SYNTHETASE"/>
    <property type="match status" value="1"/>
</dbReference>
<proteinExistence type="inferred from homology"/>
<dbReference type="InterPro" id="IPR042099">
    <property type="entry name" value="ANL_N_sf"/>
</dbReference>
<dbReference type="InterPro" id="IPR032387">
    <property type="entry name" value="ACAS_N"/>
</dbReference>
<dbReference type="Gene3D" id="3.40.50.12780">
    <property type="entry name" value="N-terminal domain of ligase-like"/>
    <property type="match status" value="1"/>
</dbReference>
<dbReference type="EMBL" id="NESQ01000154">
    <property type="protein sequence ID" value="PUU77399.1"/>
    <property type="molecule type" value="Genomic_DNA"/>
</dbReference>
<comment type="caution">
    <text evidence="8">The sequence shown here is derived from an EMBL/GenBank/DDBJ whole genome shotgun (WGS) entry which is preliminary data.</text>
</comment>
<keyword evidence="4" id="KW-0067">ATP-binding</keyword>
<feature type="domain" description="AMP-dependent synthetase/ligase" evidence="6">
    <location>
        <begin position="125"/>
        <end position="465"/>
    </location>
</feature>
<feature type="domain" description="Acetyl-coenzyme A synthetase N-terminal" evidence="7">
    <location>
        <begin position="53"/>
        <end position="108"/>
    </location>
</feature>
<feature type="region of interest" description="Disordered" evidence="5">
    <location>
        <begin position="1"/>
        <end position="22"/>
    </location>
</feature>
<dbReference type="OrthoDB" id="10253869at2759"/>
<evidence type="ECO:0000259" key="6">
    <source>
        <dbReference type="Pfam" id="PF00501"/>
    </source>
</evidence>
<dbReference type="Proteomes" id="UP000244722">
    <property type="component" value="Unassembled WGS sequence"/>
</dbReference>
<sequence length="695" mass="76726">MTFDEDRSKNQEKGGRKLWKHSSPERTAMYQFKRYVSEKYSREFSGEEDKFNSLWAWSVDEIESFWSEVWYYTGIKASQGFESVVDVNSGMFPRPAWFSGALLNFAENLLFPQLRDNGGDAVDENAVAVIAATEKDEREYVTWKELRERVRVCAAALKQRVKQGDVVAGYVANHTNALVAMLASTSLGCVWTGISPDHGTTAVLERLVQLEPKALFADSGVLYNGKIHEVITKLGEITSALLNLETVVVFNNPFGPEIDVQSLKPTGRSESLIWRYEDFARTGDQDCPLEFLPLPPDTPVYVLFSSGTTGKPKCICHGAVGTLIQHKKEHMIHCDIGPGSVFFQFTTVTWMMWHWLVSGLASGATIVLYDGSPFRPLVGEGGNLAMAKLVDELGVTHFGTSAKYLSMLEQSNVHPKDKYAMKTLKAIYSTASVLAPSTFEYVYSAFGPDLDLASITGGTDIISLFGASSPLVPVYSGEIQCLGLGMKVEAWDGSGRNVEDSGETGDLVCVKPFPCMPVKFWGENGEAVYKKSYFEEFPGVWHHGDFVKINPKTRGLQMLGRSDAILKPAGVRIGTAEIYNVLLANFPTQFEDAVCVGRRRVSDADEHVVLFVKMSSGALLTPQLVATVKSKIRQELSARHVPVIIDMAPEIPVTTNGKKVEVAVKQIISGMNVKVSASVANVECLEWFRRWAAKN</sequence>
<name>A0A2T6ZPI2_TUBBO</name>
<evidence type="ECO:0000313" key="8">
    <source>
        <dbReference type="EMBL" id="PUU77399.1"/>
    </source>
</evidence>
<dbReference type="GO" id="GO:0006629">
    <property type="term" value="P:lipid metabolic process"/>
    <property type="evidence" value="ECO:0007669"/>
    <property type="project" value="InterPro"/>
</dbReference>
<dbReference type="Pfam" id="PF00501">
    <property type="entry name" value="AMP-binding"/>
    <property type="match status" value="1"/>
</dbReference>